<accession>A0AA86QL02</accession>
<organism evidence="2">
    <name type="scientific">Hexamita inflata</name>
    <dbReference type="NCBI Taxonomy" id="28002"/>
    <lineage>
        <taxon>Eukaryota</taxon>
        <taxon>Metamonada</taxon>
        <taxon>Diplomonadida</taxon>
        <taxon>Hexamitidae</taxon>
        <taxon>Hexamitinae</taxon>
        <taxon>Hexamita</taxon>
    </lineage>
</organism>
<evidence type="ECO:0000313" key="4">
    <source>
        <dbReference type="EMBL" id="CAL6075301.1"/>
    </source>
</evidence>
<comment type="caution">
    <text evidence="2">The sequence shown here is derived from an EMBL/GenBank/DDBJ whole genome shotgun (WGS) entry which is preliminary data.</text>
</comment>
<reference evidence="3 5" key="2">
    <citation type="submission" date="2024-07" db="EMBL/GenBank/DDBJ databases">
        <authorList>
            <person name="Akdeniz Z."/>
        </authorList>
    </citation>
    <scope>NUCLEOTIDE SEQUENCE [LARGE SCALE GENOMIC DNA]</scope>
</reference>
<proteinExistence type="predicted"/>
<dbReference type="EMBL" id="CAXDID020000313">
    <property type="protein sequence ID" value="CAL6075301.1"/>
    <property type="molecule type" value="Genomic_DNA"/>
</dbReference>
<name>A0AA86QL02_9EUKA</name>
<dbReference type="AlphaFoldDB" id="A0AA86QL02"/>
<sequence length="113" mass="13040">MNILALALQNSSKRNSLVLSLDIFVTTLPGLIRFRVYALTSTSPIHLTLFYSACTSCKLHQHRVSQRRRLKLSVYSSHLPEALCTFPFRSHLHKRRCRLFLLASVVFIREEVV</sequence>
<dbReference type="Proteomes" id="UP001642409">
    <property type="component" value="Unassembled WGS sequence"/>
</dbReference>
<dbReference type="EMBL" id="CATOUU010000929">
    <property type="protein sequence ID" value="CAI9960173.1"/>
    <property type="molecule type" value="Genomic_DNA"/>
</dbReference>
<dbReference type="EMBL" id="CAXDID020000313">
    <property type="protein sequence ID" value="CAL6075297.1"/>
    <property type="molecule type" value="Genomic_DNA"/>
</dbReference>
<gene>
    <name evidence="1" type="ORF">HINF_LOCUS47816</name>
    <name evidence="2" type="ORF">HINF_LOCUS47818</name>
    <name evidence="3" type="ORF">HINF_LOCUS57138</name>
    <name evidence="4" type="ORF">HINF_LOCUS57140</name>
</gene>
<evidence type="ECO:0000313" key="3">
    <source>
        <dbReference type="EMBL" id="CAL6075297.1"/>
    </source>
</evidence>
<keyword evidence="5" id="KW-1185">Reference proteome</keyword>
<evidence type="ECO:0000313" key="5">
    <source>
        <dbReference type="Proteomes" id="UP001642409"/>
    </source>
</evidence>
<reference evidence="2" key="1">
    <citation type="submission" date="2023-06" db="EMBL/GenBank/DDBJ databases">
        <authorList>
            <person name="Kurt Z."/>
        </authorList>
    </citation>
    <scope>NUCLEOTIDE SEQUENCE</scope>
</reference>
<evidence type="ECO:0000313" key="2">
    <source>
        <dbReference type="EMBL" id="CAI9960173.1"/>
    </source>
</evidence>
<protein>
    <submittedName>
        <fullName evidence="3">Hypothetical_protein</fullName>
    </submittedName>
</protein>
<dbReference type="EMBL" id="CATOUU010000929">
    <property type="protein sequence ID" value="CAI9960171.1"/>
    <property type="molecule type" value="Genomic_DNA"/>
</dbReference>
<evidence type="ECO:0000313" key="1">
    <source>
        <dbReference type="EMBL" id="CAI9960171.1"/>
    </source>
</evidence>